<keyword evidence="2" id="KW-1185">Reference proteome</keyword>
<accession>A0A8S1BE54</accession>
<evidence type="ECO:0000313" key="1">
    <source>
        <dbReference type="EMBL" id="CAB3255245.1"/>
    </source>
</evidence>
<dbReference type="Proteomes" id="UP000494106">
    <property type="component" value="Unassembled WGS sequence"/>
</dbReference>
<evidence type="ECO:0000313" key="2">
    <source>
        <dbReference type="Proteomes" id="UP000494106"/>
    </source>
</evidence>
<comment type="caution">
    <text evidence="1">The sequence shown here is derived from an EMBL/GenBank/DDBJ whole genome shotgun (WGS) entry which is preliminary data.</text>
</comment>
<name>A0A8S1BE54_ARCPL</name>
<organism evidence="1 2">
    <name type="scientific">Arctia plantaginis</name>
    <name type="common">Wood tiger moth</name>
    <name type="synonym">Phalaena plantaginis</name>
    <dbReference type="NCBI Taxonomy" id="874455"/>
    <lineage>
        <taxon>Eukaryota</taxon>
        <taxon>Metazoa</taxon>
        <taxon>Ecdysozoa</taxon>
        <taxon>Arthropoda</taxon>
        <taxon>Hexapoda</taxon>
        <taxon>Insecta</taxon>
        <taxon>Pterygota</taxon>
        <taxon>Neoptera</taxon>
        <taxon>Endopterygota</taxon>
        <taxon>Lepidoptera</taxon>
        <taxon>Glossata</taxon>
        <taxon>Ditrysia</taxon>
        <taxon>Noctuoidea</taxon>
        <taxon>Erebidae</taxon>
        <taxon>Arctiinae</taxon>
        <taxon>Arctia</taxon>
    </lineage>
</organism>
<dbReference type="AlphaFoldDB" id="A0A8S1BE54"/>
<gene>
    <name evidence="1" type="ORF">APLA_LOCUS14805</name>
</gene>
<sequence>MNFFVRLSHFELELKNGDEAICDVGISLPLTLWLRSDILLRIRKSRAALDAKEHLPAEMRAQHYWLTGHCY</sequence>
<reference evidence="1 2" key="1">
    <citation type="submission" date="2020-04" db="EMBL/GenBank/DDBJ databases">
        <authorList>
            <person name="Wallbank WR R."/>
            <person name="Pardo Diaz C."/>
            <person name="Kozak K."/>
            <person name="Martin S."/>
            <person name="Jiggins C."/>
            <person name="Moest M."/>
            <person name="Warren A I."/>
            <person name="Byers J.R.P. K."/>
            <person name="Montejo-Kovacevich G."/>
            <person name="Yen C E."/>
        </authorList>
    </citation>
    <scope>NUCLEOTIDE SEQUENCE [LARGE SCALE GENOMIC DNA]</scope>
</reference>
<proteinExistence type="predicted"/>
<dbReference type="EMBL" id="CADEBC010000573">
    <property type="protein sequence ID" value="CAB3255245.1"/>
    <property type="molecule type" value="Genomic_DNA"/>
</dbReference>
<protein>
    <submittedName>
        <fullName evidence="1">Uncharacterized protein</fullName>
    </submittedName>
</protein>